<dbReference type="Proteomes" id="UP000269945">
    <property type="component" value="Unassembled WGS sequence"/>
</dbReference>
<keyword evidence="2" id="KW-1185">Reference proteome</keyword>
<accession>A0A9X9LC61</accession>
<evidence type="ECO:0000313" key="1">
    <source>
        <dbReference type="EMBL" id="VCW49236.1"/>
    </source>
</evidence>
<proteinExistence type="predicted"/>
<name>A0A9X9LC61_GULGU</name>
<evidence type="ECO:0000313" key="2">
    <source>
        <dbReference type="Proteomes" id="UP000269945"/>
    </source>
</evidence>
<dbReference type="AlphaFoldDB" id="A0A9X9LC61"/>
<feature type="non-terminal residue" evidence="1">
    <location>
        <position position="141"/>
    </location>
</feature>
<comment type="caution">
    <text evidence="1">The sequence shown here is derived from an EMBL/GenBank/DDBJ whole genome shotgun (WGS) entry which is preliminary data.</text>
</comment>
<gene>
    <name evidence="1" type="ORF">BN2614_LOCUS1</name>
</gene>
<reference evidence="1 2" key="1">
    <citation type="submission" date="2018-10" db="EMBL/GenBank/DDBJ databases">
        <authorList>
            <person name="Ekblom R."/>
            <person name="Jareborg N."/>
        </authorList>
    </citation>
    <scope>NUCLEOTIDE SEQUENCE [LARGE SCALE GENOMIC DNA]</scope>
    <source>
        <tissue evidence="1">Muscle</tissue>
    </source>
</reference>
<sequence length="141" mass="16238">KKKKKKKEEEELNWTYQAQHYKPLCAQPHSESKPNVLPQTSAKFRRLKILRFQSLSSPKPASHANEEDEPHLPHSDLWTAIKRVLSIPKLRSSEPTFPSGASNDIPHPGPPRIISTCFIWVFLGNSGPEPFNDHWRSYQSF</sequence>
<dbReference type="EMBL" id="CYRY02000235">
    <property type="protein sequence ID" value="VCW49236.1"/>
    <property type="molecule type" value="Genomic_DNA"/>
</dbReference>
<protein>
    <submittedName>
        <fullName evidence="1">Uncharacterized protein</fullName>
    </submittedName>
</protein>
<organism evidence="1 2">
    <name type="scientific">Gulo gulo</name>
    <name type="common">Wolverine</name>
    <name type="synonym">Gluton</name>
    <dbReference type="NCBI Taxonomy" id="48420"/>
    <lineage>
        <taxon>Eukaryota</taxon>
        <taxon>Metazoa</taxon>
        <taxon>Chordata</taxon>
        <taxon>Craniata</taxon>
        <taxon>Vertebrata</taxon>
        <taxon>Euteleostomi</taxon>
        <taxon>Mammalia</taxon>
        <taxon>Eutheria</taxon>
        <taxon>Laurasiatheria</taxon>
        <taxon>Carnivora</taxon>
        <taxon>Caniformia</taxon>
        <taxon>Musteloidea</taxon>
        <taxon>Mustelidae</taxon>
        <taxon>Guloninae</taxon>
        <taxon>Gulo</taxon>
    </lineage>
</organism>